<feature type="repeat" description="TPR" evidence="3">
    <location>
        <begin position="101"/>
        <end position="134"/>
    </location>
</feature>
<dbReference type="Proteomes" id="UP000012174">
    <property type="component" value="Unassembled WGS sequence"/>
</dbReference>
<dbReference type="STRING" id="1287681.M7TAC2"/>
<evidence type="ECO:0000256" key="2">
    <source>
        <dbReference type="ARBA" id="ARBA00022803"/>
    </source>
</evidence>
<dbReference type="PROSITE" id="PS50076">
    <property type="entry name" value="DNAJ_2"/>
    <property type="match status" value="1"/>
</dbReference>
<dbReference type="InterPro" id="IPR011990">
    <property type="entry name" value="TPR-like_helical_dom_sf"/>
</dbReference>
<dbReference type="SUPFAM" id="SSF48452">
    <property type="entry name" value="TPR-like"/>
    <property type="match status" value="1"/>
</dbReference>
<dbReference type="InterPro" id="IPR018253">
    <property type="entry name" value="DnaJ_domain_CS"/>
</dbReference>
<dbReference type="InterPro" id="IPR001623">
    <property type="entry name" value="DnaJ_domain"/>
</dbReference>
<evidence type="ECO:0000256" key="1">
    <source>
        <dbReference type="ARBA" id="ARBA00022737"/>
    </source>
</evidence>
<dbReference type="InterPro" id="IPR036869">
    <property type="entry name" value="J_dom_sf"/>
</dbReference>
<dbReference type="OrthoDB" id="1726119at2759"/>
<name>M7TAC2_EUTLA</name>
<evidence type="ECO:0000313" key="6">
    <source>
        <dbReference type="EMBL" id="EMR66821.1"/>
    </source>
</evidence>
<dbReference type="FunFam" id="1.10.287.110:FF:000055">
    <property type="entry name" value="DnaJ subfamily C member 7"/>
    <property type="match status" value="1"/>
</dbReference>
<dbReference type="Pfam" id="PF13432">
    <property type="entry name" value="TPR_16"/>
    <property type="match status" value="1"/>
</dbReference>
<evidence type="ECO:0000256" key="4">
    <source>
        <dbReference type="SAM" id="MobiDB-lite"/>
    </source>
</evidence>
<keyword evidence="2 3" id="KW-0802">TPR repeat</keyword>
<feature type="domain" description="J" evidence="5">
    <location>
        <begin position="424"/>
        <end position="489"/>
    </location>
</feature>
<feature type="region of interest" description="Disordered" evidence="4">
    <location>
        <begin position="1"/>
        <end position="87"/>
    </location>
</feature>
<proteinExistence type="predicted"/>
<feature type="region of interest" description="Disordered" evidence="4">
    <location>
        <begin position="545"/>
        <end position="566"/>
    </location>
</feature>
<dbReference type="SMART" id="SM00271">
    <property type="entry name" value="DnaJ"/>
    <property type="match status" value="1"/>
</dbReference>
<dbReference type="SUPFAM" id="SSF46565">
    <property type="entry name" value="Chaperone J-domain"/>
    <property type="match status" value="1"/>
</dbReference>
<dbReference type="KEGG" id="ela:UCREL1_6211"/>
<evidence type="ECO:0000259" key="5">
    <source>
        <dbReference type="PROSITE" id="PS50076"/>
    </source>
</evidence>
<dbReference type="Gene3D" id="1.10.287.110">
    <property type="entry name" value="DnaJ domain"/>
    <property type="match status" value="1"/>
</dbReference>
<dbReference type="PANTHER" id="PTHR45188">
    <property type="entry name" value="DNAJ PROTEIN P58IPK HOMOLOG"/>
    <property type="match status" value="1"/>
</dbReference>
<feature type="compositionally biased region" description="Polar residues" evidence="4">
    <location>
        <begin position="29"/>
        <end position="40"/>
    </location>
</feature>
<dbReference type="Pfam" id="PF00226">
    <property type="entry name" value="DnaJ"/>
    <property type="match status" value="1"/>
</dbReference>
<dbReference type="PROSITE" id="PS50005">
    <property type="entry name" value="TPR"/>
    <property type="match status" value="4"/>
</dbReference>
<dbReference type="EMBL" id="KB706581">
    <property type="protein sequence ID" value="EMR66821.1"/>
    <property type="molecule type" value="Genomic_DNA"/>
</dbReference>
<dbReference type="PRINTS" id="PR00625">
    <property type="entry name" value="JDOMAIN"/>
</dbReference>
<dbReference type="PROSITE" id="PS00636">
    <property type="entry name" value="DNAJ_1"/>
    <property type="match status" value="1"/>
</dbReference>
<dbReference type="CDD" id="cd06257">
    <property type="entry name" value="DnaJ"/>
    <property type="match status" value="1"/>
</dbReference>
<dbReference type="InterPro" id="IPR019734">
    <property type="entry name" value="TPR_rpt"/>
</dbReference>
<reference evidence="7" key="1">
    <citation type="journal article" date="2013" name="Genome Announc.">
        <title>Draft genome sequence of the grapevine dieback fungus Eutypa lata UCR-EL1.</title>
        <authorList>
            <person name="Blanco-Ulate B."/>
            <person name="Rolshausen P.E."/>
            <person name="Cantu D."/>
        </authorList>
    </citation>
    <scope>NUCLEOTIDE SEQUENCE [LARGE SCALE GENOMIC DNA]</scope>
    <source>
        <strain evidence="7">UCR-EL1</strain>
    </source>
</reference>
<dbReference type="Pfam" id="PF14559">
    <property type="entry name" value="TPR_19"/>
    <property type="match status" value="1"/>
</dbReference>
<feature type="repeat" description="TPR" evidence="3">
    <location>
        <begin position="298"/>
        <end position="331"/>
    </location>
</feature>
<dbReference type="Gene3D" id="1.25.40.10">
    <property type="entry name" value="Tetratricopeptide repeat domain"/>
    <property type="match status" value="1"/>
</dbReference>
<accession>M7TAC2</accession>
<dbReference type="PANTHER" id="PTHR45188:SF2">
    <property type="entry name" value="DNAJ HOMOLOG SUBFAMILY C MEMBER 7"/>
    <property type="match status" value="1"/>
</dbReference>
<protein>
    <submittedName>
        <fullName evidence="6">Putative small glutamine-rich tetratricopeptide repeat-containing protein a protein</fullName>
    </submittedName>
</protein>
<feature type="compositionally biased region" description="Low complexity" evidence="4">
    <location>
        <begin position="16"/>
        <end position="28"/>
    </location>
</feature>
<feature type="repeat" description="TPR" evidence="3">
    <location>
        <begin position="336"/>
        <end position="369"/>
    </location>
</feature>
<gene>
    <name evidence="6" type="ORF">UCREL1_6211</name>
</gene>
<keyword evidence="1" id="KW-0677">Repeat</keyword>
<organism evidence="6 7">
    <name type="scientific">Eutypa lata (strain UCR-EL1)</name>
    <name type="common">Grapevine dieback disease fungus</name>
    <name type="synonym">Eutypa armeniacae</name>
    <dbReference type="NCBI Taxonomy" id="1287681"/>
    <lineage>
        <taxon>Eukaryota</taxon>
        <taxon>Fungi</taxon>
        <taxon>Dikarya</taxon>
        <taxon>Ascomycota</taxon>
        <taxon>Pezizomycotina</taxon>
        <taxon>Sordariomycetes</taxon>
        <taxon>Xylariomycetidae</taxon>
        <taxon>Xylariales</taxon>
        <taxon>Diatrypaceae</taxon>
        <taxon>Eutypa</taxon>
    </lineage>
</organism>
<dbReference type="HOGENOM" id="CLU_015935_2_1_1"/>
<dbReference type="AlphaFoldDB" id="M7TAC2"/>
<sequence length="566" mass="61118">MDVDKETPPNPPSSPPATSQPQAQAQASYTVPISSPTNGTKDAPVKAQAKSPTNGERPAPASRSGPAPPPHGSRPSSPVPTTADEAESYKAAAVELMPDSATYLGNRAAAHMSNGSYEAALDDCSRAADLEPHNAKILLRLARIYTSLGRPDEAMTTFGRIQPPPSAKDMAAAREMQHHVRAAQSALETGTSGSMVLHALDQAERLLGHRAPKPRKWQLMRGNAYLKMGGINSWGEAQNVAMSLLRQNSQDPEALVLRGRALYSQGDNDNAMTHFRKALSCDPDFRDAIKWLRTVQKLDRTKEEGNAEYKAGRWQKAFDKYSTALEVDPANKSTNSKIFQNRALCRLKLKQYNEAIADCERAVTLDPSYLKARKTKANALGLAEKWEDAVREWKSIQELDPEDRTIAREIRKAELELKKSQRKDYYKILNVSKDADDNTIKKAYRKLAIIHHPDKNPNDEQAAERFKDIGEAYETLSDPQKRARYDSGEDLIDPNDMFGGGGGMGGGMGGGIDPEIIFSMMNGGGGFGGGGGGFGGGPGGFGGGGGGFGGRNRASQGFSSGGFHFG</sequence>
<feature type="repeat" description="TPR" evidence="3">
    <location>
        <begin position="252"/>
        <end position="285"/>
    </location>
</feature>
<keyword evidence="7" id="KW-1185">Reference proteome</keyword>
<dbReference type="OMA" id="KMCLGLD"/>
<dbReference type="Pfam" id="PF00515">
    <property type="entry name" value="TPR_1"/>
    <property type="match status" value="1"/>
</dbReference>
<dbReference type="eggNOG" id="KOG0550">
    <property type="taxonomic scope" value="Eukaryota"/>
</dbReference>
<evidence type="ECO:0000313" key="7">
    <source>
        <dbReference type="Proteomes" id="UP000012174"/>
    </source>
</evidence>
<dbReference type="SMART" id="SM00028">
    <property type="entry name" value="TPR"/>
    <property type="match status" value="6"/>
</dbReference>
<evidence type="ECO:0000256" key="3">
    <source>
        <dbReference type="PROSITE-ProRule" id="PRU00339"/>
    </source>
</evidence>